<feature type="compositionally biased region" description="Basic and acidic residues" evidence="1">
    <location>
        <begin position="43"/>
        <end position="63"/>
    </location>
</feature>
<protein>
    <submittedName>
        <fullName evidence="4">DUF5011 domain-containing protein</fullName>
    </submittedName>
</protein>
<dbReference type="EMBL" id="JAARUV010000010">
    <property type="protein sequence ID" value="MBC1780529.1"/>
    <property type="molecule type" value="Genomic_DNA"/>
</dbReference>
<organism evidence="4 5">
    <name type="scientific">Listeria booriae</name>
    <dbReference type="NCBI Taxonomy" id="1552123"/>
    <lineage>
        <taxon>Bacteria</taxon>
        <taxon>Bacillati</taxon>
        <taxon>Bacillota</taxon>
        <taxon>Bacilli</taxon>
        <taxon>Bacillales</taxon>
        <taxon>Listeriaceae</taxon>
        <taxon>Listeria</taxon>
    </lineage>
</organism>
<comment type="caution">
    <text evidence="4">The sequence shown here is derived from an EMBL/GenBank/DDBJ whole genome shotgun (WGS) entry which is preliminary data.</text>
</comment>
<proteinExistence type="predicted"/>
<dbReference type="Proteomes" id="UP000547643">
    <property type="component" value="Unassembled WGS sequence"/>
</dbReference>
<dbReference type="InterPro" id="IPR013783">
    <property type="entry name" value="Ig-like_fold"/>
</dbReference>
<dbReference type="Pfam" id="PF16403">
    <property type="entry name" value="Bact_surface_Ig-like"/>
    <property type="match status" value="3"/>
</dbReference>
<keyword evidence="2" id="KW-1133">Transmembrane helix</keyword>
<sequence>MSEQEEPKGKKKIIWTGVASALVVIIGVSGFYFWNMDSAGVTKPKEDTKVTHQAEGKKKKNDDPLVAVTGDTDPSDAATSFITGSGVKQANVVASVDDPLDRLLNKSSLALASDDRVDANVMGIVKDSIRPTAVFSLQQVSKKDEVPTTENNTVIEPEAPESVDPIPEPQPEPTPLPEPEPQPQPNPEPTPNPEPEPNPEPTPEPKPEPEPQPQPEPENQAPVLHVLGDRSIAINHTFNPMEGVSAVDAEDGDLTTAVRITFNDVDMSKAGLYHIVYEVTDSKGSSTTVEVAVVVTAYPPEIKAENQVIPINGVFDPLANVTATDPEDGDITASVQVIANDVNTAVAGEYHVTYEVIDSSQIRSEKTITIIVEDQVPTLNAEDRVLTLNSVFDVLEGVFATDPEDGALEITILENTVDTTTVGEYSVVYQVTDSFGHIVTKTITVQIVE</sequence>
<keyword evidence="2" id="KW-0812">Transmembrane</keyword>
<gene>
    <name evidence="4" type="ORF">HCA46_17025</name>
</gene>
<name>A0A7X0XTN5_9LIST</name>
<dbReference type="PANTHER" id="PTHR48184">
    <property type="entry name" value="RICIN B-TYPE LECTIN DOMAIN-CONTAINING PROTEIN"/>
    <property type="match status" value="1"/>
</dbReference>
<feature type="domain" description="Pesticidal crystal protein Cry22Aa Ig-like" evidence="3">
    <location>
        <begin position="396"/>
        <end position="446"/>
    </location>
</feature>
<evidence type="ECO:0000256" key="2">
    <source>
        <dbReference type="SAM" id="Phobius"/>
    </source>
</evidence>
<dbReference type="RefSeq" id="WP_185495758.1">
    <property type="nucleotide sequence ID" value="NZ_JAARUV010000010.1"/>
</dbReference>
<dbReference type="Gene3D" id="2.60.40.10">
    <property type="entry name" value="Immunoglobulins"/>
    <property type="match status" value="3"/>
</dbReference>
<feature type="transmembrane region" description="Helical" evidence="2">
    <location>
        <begin position="12"/>
        <end position="34"/>
    </location>
</feature>
<evidence type="ECO:0000256" key="1">
    <source>
        <dbReference type="SAM" id="MobiDB-lite"/>
    </source>
</evidence>
<feature type="compositionally biased region" description="Pro residues" evidence="1">
    <location>
        <begin position="166"/>
        <end position="202"/>
    </location>
</feature>
<feature type="region of interest" description="Disordered" evidence="1">
    <location>
        <begin position="139"/>
        <end position="220"/>
    </location>
</feature>
<feature type="region of interest" description="Disordered" evidence="1">
    <location>
        <begin position="43"/>
        <end position="75"/>
    </location>
</feature>
<evidence type="ECO:0000313" key="4">
    <source>
        <dbReference type="EMBL" id="MBC1780529.1"/>
    </source>
</evidence>
<dbReference type="AlphaFoldDB" id="A0A7X0XTN5"/>
<evidence type="ECO:0000313" key="5">
    <source>
        <dbReference type="Proteomes" id="UP000547643"/>
    </source>
</evidence>
<dbReference type="PANTHER" id="PTHR48184:SF3">
    <property type="entry name" value="SCP DOMAIN-CONTAINING PROTEIN"/>
    <property type="match status" value="1"/>
</dbReference>
<keyword evidence="2" id="KW-0472">Membrane</keyword>
<reference evidence="4 5" key="1">
    <citation type="submission" date="2020-03" db="EMBL/GenBank/DDBJ databases">
        <title>Soil Listeria distribution.</title>
        <authorList>
            <person name="Liao J."/>
            <person name="Wiedmann M."/>
        </authorList>
    </citation>
    <scope>NUCLEOTIDE SEQUENCE [LARGE SCALE GENOMIC DNA]</scope>
    <source>
        <strain evidence="4 5">FSL L7-1017</strain>
    </source>
</reference>
<feature type="domain" description="Pesticidal crystal protein Cry22Aa Ig-like" evidence="3">
    <location>
        <begin position="228"/>
        <end position="293"/>
    </location>
</feature>
<accession>A0A7X0XTN5</accession>
<dbReference type="InterPro" id="IPR032179">
    <property type="entry name" value="Cry22Aa_Ig-like"/>
</dbReference>
<feature type="domain" description="Pesticidal crystal protein Cry22Aa Ig-like" evidence="3">
    <location>
        <begin position="315"/>
        <end position="372"/>
    </location>
</feature>
<evidence type="ECO:0000259" key="3">
    <source>
        <dbReference type="Pfam" id="PF16403"/>
    </source>
</evidence>